<dbReference type="EMBL" id="KK914367">
    <property type="protein sequence ID" value="KDP38279.1"/>
    <property type="molecule type" value="Genomic_DNA"/>
</dbReference>
<protein>
    <submittedName>
        <fullName evidence="1">Uncharacterized protein</fullName>
    </submittedName>
</protein>
<gene>
    <name evidence="1" type="ORF">JCGZ_05165</name>
</gene>
<name>A0A067L2H5_JATCU</name>
<keyword evidence="2" id="KW-1185">Reference proteome</keyword>
<reference evidence="1 2" key="1">
    <citation type="journal article" date="2014" name="PLoS ONE">
        <title>Global Analysis of Gene Expression Profiles in Physic Nut (Jatropha curcas L.) Seedlings Exposed to Salt Stress.</title>
        <authorList>
            <person name="Zhang L."/>
            <person name="Zhang C."/>
            <person name="Wu P."/>
            <person name="Chen Y."/>
            <person name="Li M."/>
            <person name="Jiang H."/>
            <person name="Wu G."/>
        </authorList>
    </citation>
    <scope>NUCLEOTIDE SEQUENCE [LARGE SCALE GENOMIC DNA]</scope>
    <source>
        <strain evidence="2">cv. GZQX0401</strain>
        <tissue evidence="1">Young leaves</tissue>
    </source>
</reference>
<organism evidence="1 2">
    <name type="scientific">Jatropha curcas</name>
    <name type="common">Barbados nut</name>
    <dbReference type="NCBI Taxonomy" id="180498"/>
    <lineage>
        <taxon>Eukaryota</taxon>
        <taxon>Viridiplantae</taxon>
        <taxon>Streptophyta</taxon>
        <taxon>Embryophyta</taxon>
        <taxon>Tracheophyta</taxon>
        <taxon>Spermatophyta</taxon>
        <taxon>Magnoliopsida</taxon>
        <taxon>eudicotyledons</taxon>
        <taxon>Gunneridae</taxon>
        <taxon>Pentapetalae</taxon>
        <taxon>rosids</taxon>
        <taxon>fabids</taxon>
        <taxon>Malpighiales</taxon>
        <taxon>Euphorbiaceae</taxon>
        <taxon>Crotonoideae</taxon>
        <taxon>Jatropheae</taxon>
        <taxon>Jatropha</taxon>
    </lineage>
</organism>
<accession>A0A067L2H5</accession>
<dbReference type="Proteomes" id="UP000027138">
    <property type="component" value="Unassembled WGS sequence"/>
</dbReference>
<evidence type="ECO:0000313" key="2">
    <source>
        <dbReference type="Proteomes" id="UP000027138"/>
    </source>
</evidence>
<proteinExistence type="predicted"/>
<evidence type="ECO:0000313" key="1">
    <source>
        <dbReference type="EMBL" id="KDP38279.1"/>
    </source>
</evidence>
<dbReference type="AlphaFoldDB" id="A0A067L2H5"/>
<sequence>MFEKGLELRISVRRKYRNDASANSGQVALTITAQCALPVNLVHLEGMEEESFLDQIDSKLLMLVSSHNDMCRRVKESRELVTILTEDLKAEQAKVEKFPDEDWGFVSQIDAYQDLDEEEEAAEDTSALVGDVQNFAQVASSKLEGGPGVLDALESTALTSSSVFMEEPMLSVGIFEDYPCHNPKPWVGPALGPR</sequence>